<evidence type="ECO:0000259" key="4">
    <source>
        <dbReference type="PROSITE" id="PS51294"/>
    </source>
</evidence>
<evidence type="ECO:0000313" key="5">
    <source>
        <dbReference type="EMBL" id="JAT46102.1"/>
    </source>
</evidence>
<organism evidence="5">
    <name type="scientific">Anthurium amnicola</name>
    <dbReference type="NCBI Taxonomy" id="1678845"/>
    <lineage>
        <taxon>Eukaryota</taxon>
        <taxon>Viridiplantae</taxon>
        <taxon>Streptophyta</taxon>
        <taxon>Embryophyta</taxon>
        <taxon>Tracheophyta</taxon>
        <taxon>Spermatophyta</taxon>
        <taxon>Magnoliopsida</taxon>
        <taxon>Liliopsida</taxon>
        <taxon>Araceae</taxon>
        <taxon>Pothoideae</taxon>
        <taxon>Potheae</taxon>
        <taxon>Anthurium</taxon>
    </lineage>
</organism>
<feature type="domain" description="HTH myb-type" evidence="4">
    <location>
        <begin position="1"/>
        <end position="60"/>
    </location>
</feature>
<dbReference type="Gene3D" id="1.10.10.60">
    <property type="entry name" value="Homeodomain-like"/>
    <property type="match status" value="1"/>
</dbReference>
<dbReference type="EMBL" id="GDJX01021834">
    <property type="protein sequence ID" value="JAT46102.1"/>
    <property type="molecule type" value="Transcribed_RNA"/>
</dbReference>
<feature type="non-terminal residue" evidence="5">
    <location>
        <position position="1"/>
    </location>
</feature>
<feature type="domain" description="Myb-like" evidence="3">
    <location>
        <begin position="6"/>
        <end position="56"/>
    </location>
</feature>
<gene>
    <name evidence="5" type="primary">BRD8_2</name>
    <name evidence="5" type="ORF">g.35011</name>
</gene>
<feature type="non-terminal residue" evidence="5">
    <location>
        <position position="214"/>
    </location>
</feature>
<evidence type="ECO:0000256" key="2">
    <source>
        <dbReference type="SAM" id="MobiDB-lite"/>
    </source>
</evidence>
<feature type="compositionally biased region" description="Basic and acidic residues" evidence="2">
    <location>
        <begin position="113"/>
        <end position="144"/>
    </location>
</feature>
<feature type="region of interest" description="Disordered" evidence="2">
    <location>
        <begin position="184"/>
        <end position="214"/>
    </location>
</feature>
<dbReference type="AlphaFoldDB" id="A0A1D1XUP6"/>
<dbReference type="InterPro" id="IPR009057">
    <property type="entry name" value="Homeodomain-like_sf"/>
</dbReference>
<keyword evidence="1" id="KW-0238">DNA-binding</keyword>
<evidence type="ECO:0000256" key="1">
    <source>
        <dbReference type="ARBA" id="ARBA00023125"/>
    </source>
</evidence>
<dbReference type="InterPro" id="IPR001005">
    <property type="entry name" value="SANT/Myb"/>
</dbReference>
<dbReference type="Pfam" id="PF00249">
    <property type="entry name" value="Myb_DNA-binding"/>
    <property type="match status" value="1"/>
</dbReference>
<dbReference type="PROSITE" id="PS50090">
    <property type="entry name" value="MYB_LIKE"/>
    <property type="match status" value="1"/>
</dbReference>
<feature type="compositionally biased region" description="Basic and acidic residues" evidence="2">
    <location>
        <begin position="189"/>
        <end position="200"/>
    </location>
</feature>
<name>A0A1D1XUP6_9ARAE</name>
<accession>A0A1D1XUP6</accession>
<dbReference type="PANTHER" id="PTHR37888:SF11">
    <property type="entry name" value="DNA-BINDING BROMODOMAIN-CONTAINING PROTEIN"/>
    <property type="match status" value="1"/>
</dbReference>
<dbReference type="CDD" id="cd00167">
    <property type="entry name" value="SANT"/>
    <property type="match status" value="1"/>
</dbReference>
<evidence type="ECO:0000259" key="3">
    <source>
        <dbReference type="PROSITE" id="PS50090"/>
    </source>
</evidence>
<feature type="region of interest" description="Disordered" evidence="2">
    <location>
        <begin position="113"/>
        <end position="172"/>
    </location>
</feature>
<dbReference type="GO" id="GO:0003677">
    <property type="term" value="F:DNA binding"/>
    <property type="evidence" value="ECO:0007669"/>
    <property type="project" value="UniProtKB-KW"/>
</dbReference>
<dbReference type="SUPFAM" id="SSF46689">
    <property type="entry name" value="Homeodomain-like"/>
    <property type="match status" value="1"/>
</dbReference>
<dbReference type="SMART" id="SM00717">
    <property type="entry name" value="SANT"/>
    <property type="match status" value="1"/>
</dbReference>
<dbReference type="PANTHER" id="PTHR37888">
    <property type="entry name" value="DNA-BINDING BROMODOMAIN-CONTAINING PROTEIN"/>
    <property type="match status" value="1"/>
</dbReference>
<sequence>ADTEFWGPREELLLASAVGRHGTRSWDSVAMEVQARIHSPCPLSPQTCRRRYRNIQRRYAADARRIDVGGEPPEPDAIPLLEALRRLRVAELRREVERSDVSIMSLQLRVRRLEEDRERSPQEEQSGNERPDPSESEGAKKEADPPASSPENLAVEQVRGGDSGRSCNHSNSVTAAARDAAVRVGNGADRADPVVGDDARVFAGEGSYNGSSDT</sequence>
<proteinExistence type="predicted"/>
<dbReference type="InterPro" id="IPR017930">
    <property type="entry name" value="Myb_dom"/>
</dbReference>
<protein>
    <submittedName>
        <fullName evidence="5">Bromodomain-containing protein 8</fullName>
    </submittedName>
</protein>
<dbReference type="PROSITE" id="PS51294">
    <property type="entry name" value="HTH_MYB"/>
    <property type="match status" value="1"/>
</dbReference>
<reference evidence="5" key="1">
    <citation type="submission" date="2015-07" db="EMBL/GenBank/DDBJ databases">
        <title>Transcriptome Assembly of Anthurium amnicola.</title>
        <authorList>
            <person name="Suzuki J."/>
        </authorList>
    </citation>
    <scope>NUCLEOTIDE SEQUENCE</scope>
</reference>